<dbReference type="PROSITE" id="PS50137">
    <property type="entry name" value="DS_RBD"/>
    <property type="match status" value="2"/>
</dbReference>
<feature type="domain" description="RNase III" evidence="15">
    <location>
        <begin position="1133"/>
        <end position="1290"/>
    </location>
</feature>
<dbReference type="GO" id="GO:0004386">
    <property type="term" value="F:helicase activity"/>
    <property type="evidence" value="ECO:0007669"/>
    <property type="project" value="UniProtKB-KW"/>
</dbReference>
<name>A0AAD5TJL5_9FUNG</name>
<comment type="cofactor">
    <cofactor evidence="1">
        <name>Mn(2+)</name>
        <dbReference type="ChEBI" id="CHEBI:29035"/>
    </cofactor>
</comment>
<dbReference type="Gene3D" id="3.30.160.380">
    <property type="entry name" value="Dicer dimerisation domain"/>
    <property type="match status" value="1"/>
</dbReference>
<keyword evidence="11" id="KW-0464">Manganese</keyword>
<keyword evidence="6" id="KW-0378">Hydrolase</keyword>
<dbReference type="InterPro" id="IPR000999">
    <property type="entry name" value="RNase_III_dom"/>
</dbReference>
<feature type="domain" description="Helicase C-terminal" evidence="17">
    <location>
        <begin position="347"/>
        <end position="527"/>
    </location>
</feature>
<sequence>MTVDPPVELQNSLVSPRSYQLDLLSRAKKGNVVAVLDTGSGKTLISVLLIKHVLQDEHNKRVYSRPCIFLVPLVPLVLQQEAYIRNSCTAKVRHYYGAMGVDSWPAERWTEAFKEADVMVMTADIFKLLLNRGYFTMEDVSLVIFDEAHHARKNHSYNQIMSLHYTRCAENQRPKIFGMTASPTFAKEDSKKSIEQLERNLDCKAFTAPPEAVAAHVSKAQEEVLWYHGTSNADPPGTYFLLWHAAGAALPLLKPLLKASLEVCATLGPWCAERSLEQGVVDAALKLAAQRFQRQHNAHLQIGVDEQEQLRIAESVANLKNYITTSPHAAKGGITPHFGCISPKVGALVKLLQSYREDAEGFCAIIFVEKRSTAKILSEVVDRFPGLDFVKHAVLVGHGSGGGNALDPNMTIPQQHAIVEKFKSGQLNVLIATKVAEEGLDIRTCMLVIRFDGGGTLTNFIQSRGRARHANSRFIILADKLNPIAAIDLVGLKQEEILMRDELRGRDEDENDQLFDSQLVLTPEMVLTVESTGASLTIYESIGAVFQYCNSLPQDTYVDTKPVFQVVQCAGGFVGSVTLPMAAPISTRFIEGRLCGRTRDAKRWAAFEAAKRLHAAGELDDRLKPLRLTTVTVNDEVINEAITLARHAKEPTTAKKNAVQDFRMGTPRALAGTWNKSLTRAWLAKIKIRVPGGDEYQSTEFGILTTGEKPLPEDIFSIKFAEGAVLDISIVPLPGPCMVLDVDQVATVKRFHEMLFKGMLRSQVPDEADWALIIVPLRQCTVTADDTLAESVIDWDVANAARKEMIPVLEVPDFLDKPNIDHFVLYDRIHYRRVYLVDKVLNQHTPTSNFPTGNEKFSNLASYYKVRLGCKEDILVNQPIIEARVLPYITQGAREAETMHAAFLIPQFCMVYPLPARLLRGHALHLPAVIQHVQLRLLAMELKYESFCNSGTDEEWRVLAGTVDDLQSALTAPVTQSVDNYERFETYGDSFLKVHQTLHLFASQPKWHEGLLSEARNHLERNSALRSRAFNLKLERFISGTPLSRKAWIPPLQNDGGGLVQRLSDKMVADVVEALIGACVYTGGNVGGAKAVKKILGGSYEFDWTVYKQMLLQGQQEPTAAAKAFCEFRSSVIREVEESIGYHFRTPQLAVEALTHASALQLASEVNSYQRLEFLGDAVLGFVVTRFFFNLKPALNPGDLTQLRSELVNNQFLSCVAWRIQLPKMLEHMDSGLASAIATFGSLFDAAVEAPRLNPDQHEKNLFWTSLAASPKAAGDVYEAMLGAVFLDSDFDVEAVWRVVEKTMIDPWWHFFAASGLTKLAAAAPIATALQSAPLTVGAPPPLAEATFSDALAPSAPASTVSGISGPVVSKATGSDALTPEITKSTISSNLAPVVPAALRSPVLPQLSLPLAYKVPGELQQVSEWAAMNGCRDINNRCEQDPVTLAFTFTFLFHGREVGQGRGPSKKVAKRLATVQSMTVLPQLLAAGKCTCQVDFSTKVGKRRMLEQAALTLSSSDATLQSARPPLPESPPLSYPPQTGPNGSDVLGSVTVQRIAHNPVTRSDVPGTVTIQRTSVAPISPQTVVQVVGGSSPLPQSSLPLASGTLAQEVSNWAQMNGCKEIDTRCKQDPRTLAFTFTFLFHGREVGSGQGPSKKVAKRLATTKSLEVLPRLLAAGECTCQIDLGTKSGKRRIREQAAFAQFSYNNDMPD</sequence>
<keyword evidence="9" id="KW-0460">Magnesium</keyword>
<dbReference type="InterPro" id="IPR014001">
    <property type="entry name" value="Helicase_ATP-bd"/>
</dbReference>
<dbReference type="PANTHER" id="PTHR14950:SF37">
    <property type="entry name" value="ENDORIBONUCLEASE DICER"/>
    <property type="match status" value="1"/>
</dbReference>
<dbReference type="InterPro" id="IPR011545">
    <property type="entry name" value="DEAD/DEAH_box_helicase_dom"/>
</dbReference>
<evidence type="ECO:0000256" key="5">
    <source>
        <dbReference type="ARBA" id="ARBA00022741"/>
    </source>
</evidence>
<comment type="similarity">
    <text evidence="12">Belongs to the helicase family. Dicer subfamily.</text>
</comment>
<dbReference type="SMART" id="SM00490">
    <property type="entry name" value="HELICc"/>
    <property type="match status" value="1"/>
</dbReference>
<keyword evidence="4" id="KW-0677">Repeat</keyword>
<dbReference type="EMBL" id="JADGJQ010000027">
    <property type="protein sequence ID" value="KAJ3178296.1"/>
    <property type="molecule type" value="Genomic_DNA"/>
</dbReference>
<keyword evidence="8" id="KW-0067">ATP-binding</keyword>
<feature type="domain" description="Helicase ATP-binding" evidence="16">
    <location>
        <begin position="23"/>
        <end position="201"/>
    </location>
</feature>
<reference evidence="19" key="1">
    <citation type="submission" date="2020-05" db="EMBL/GenBank/DDBJ databases">
        <title>Phylogenomic resolution of chytrid fungi.</title>
        <authorList>
            <person name="Stajich J.E."/>
            <person name="Amses K."/>
            <person name="Simmons R."/>
            <person name="Seto K."/>
            <person name="Myers J."/>
            <person name="Bonds A."/>
            <person name="Quandt C.A."/>
            <person name="Barry K."/>
            <person name="Liu P."/>
            <person name="Grigoriev I."/>
            <person name="Longcore J.E."/>
            <person name="James T.Y."/>
        </authorList>
    </citation>
    <scope>NUCLEOTIDE SEQUENCE</scope>
    <source>
        <strain evidence="19">JEL0379</strain>
    </source>
</reference>
<evidence type="ECO:0000256" key="8">
    <source>
        <dbReference type="ARBA" id="ARBA00022840"/>
    </source>
</evidence>
<feature type="region of interest" description="Disordered" evidence="13">
    <location>
        <begin position="1514"/>
        <end position="1545"/>
    </location>
</feature>
<evidence type="ECO:0000313" key="19">
    <source>
        <dbReference type="EMBL" id="KAJ3178296.1"/>
    </source>
</evidence>
<dbReference type="CDD" id="cd00593">
    <property type="entry name" value="RIBOc"/>
    <property type="match status" value="2"/>
</dbReference>
<dbReference type="Pfam" id="PF00271">
    <property type="entry name" value="Helicase_C"/>
    <property type="match status" value="1"/>
</dbReference>
<dbReference type="GO" id="GO:0003723">
    <property type="term" value="F:RNA binding"/>
    <property type="evidence" value="ECO:0007669"/>
    <property type="project" value="UniProtKB-UniRule"/>
</dbReference>
<dbReference type="Gene3D" id="1.10.1520.10">
    <property type="entry name" value="Ribonuclease III domain"/>
    <property type="match status" value="2"/>
</dbReference>
<dbReference type="Pfam" id="PF00636">
    <property type="entry name" value="Ribonuclease_3"/>
    <property type="match status" value="2"/>
</dbReference>
<organism evidence="19 20">
    <name type="scientific">Geranomyces variabilis</name>
    <dbReference type="NCBI Taxonomy" id="109894"/>
    <lineage>
        <taxon>Eukaryota</taxon>
        <taxon>Fungi</taxon>
        <taxon>Fungi incertae sedis</taxon>
        <taxon>Chytridiomycota</taxon>
        <taxon>Chytridiomycota incertae sedis</taxon>
        <taxon>Chytridiomycetes</taxon>
        <taxon>Spizellomycetales</taxon>
        <taxon>Powellomycetaceae</taxon>
        <taxon>Geranomyces</taxon>
    </lineage>
</organism>
<accession>A0AAD5TJL5</accession>
<dbReference type="InterPro" id="IPR036389">
    <property type="entry name" value="RNase_III_sf"/>
</dbReference>
<dbReference type="Gene3D" id="2.170.260.10">
    <property type="entry name" value="paz domain"/>
    <property type="match status" value="1"/>
</dbReference>
<proteinExistence type="inferred from homology"/>
<comment type="cofactor">
    <cofactor evidence="2">
        <name>Mg(2+)</name>
        <dbReference type="ChEBI" id="CHEBI:18420"/>
    </cofactor>
</comment>
<feature type="compositionally biased region" description="Pro residues" evidence="13">
    <location>
        <begin position="1525"/>
        <end position="1539"/>
    </location>
</feature>
<evidence type="ECO:0000256" key="9">
    <source>
        <dbReference type="ARBA" id="ARBA00022842"/>
    </source>
</evidence>
<evidence type="ECO:0000256" key="6">
    <source>
        <dbReference type="ARBA" id="ARBA00022801"/>
    </source>
</evidence>
<dbReference type="GO" id="GO:0006396">
    <property type="term" value="P:RNA processing"/>
    <property type="evidence" value="ECO:0007669"/>
    <property type="project" value="InterPro"/>
</dbReference>
<evidence type="ECO:0000256" key="3">
    <source>
        <dbReference type="ARBA" id="ARBA00022723"/>
    </source>
</evidence>
<evidence type="ECO:0000259" key="15">
    <source>
        <dbReference type="PROSITE" id="PS50142"/>
    </source>
</evidence>
<dbReference type="Proteomes" id="UP001212152">
    <property type="component" value="Unassembled WGS sequence"/>
</dbReference>
<evidence type="ECO:0000256" key="7">
    <source>
        <dbReference type="ARBA" id="ARBA00022806"/>
    </source>
</evidence>
<feature type="domain" description="DRBM" evidence="14">
    <location>
        <begin position="1447"/>
        <end position="1483"/>
    </location>
</feature>
<evidence type="ECO:0000256" key="4">
    <source>
        <dbReference type="ARBA" id="ARBA00022737"/>
    </source>
</evidence>
<evidence type="ECO:0000259" key="16">
    <source>
        <dbReference type="PROSITE" id="PS51192"/>
    </source>
</evidence>
<evidence type="ECO:0000259" key="14">
    <source>
        <dbReference type="PROSITE" id="PS50137"/>
    </source>
</evidence>
<dbReference type="CDD" id="cd18034">
    <property type="entry name" value="DEXHc_dicer"/>
    <property type="match status" value="1"/>
</dbReference>
<evidence type="ECO:0000256" key="13">
    <source>
        <dbReference type="SAM" id="MobiDB-lite"/>
    </source>
</evidence>
<dbReference type="PROSITE" id="PS51194">
    <property type="entry name" value="HELICASE_CTER"/>
    <property type="match status" value="1"/>
</dbReference>
<dbReference type="SUPFAM" id="SSF54768">
    <property type="entry name" value="dsRNA-binding domain-like"/>
    <property type="match status" value="1"/>
</dbReference>
<dbReference type="GO" id="GO:0005524">
    <property type="term" value="F:ATP binding"/>
    <property type="evidence" value="ECO:0007669"/>
    <property type="project" value="UniProtKB-KW"/>
</dbReference>
<keyword evidence="5" id="KW-0547">Nucleotide-binding</keyword>
<evidence type="ECO:0000256" key="11">
    <source>
        <dbReference type="ARBA" id="ARBA00023211"/>
    </source>
</evidence>
<evidence type="ECO:0000256" key="12">
    <source>
        <dbReference type="PROSITE-ProRule" id="PRU00657"/>
    </source>
</evidence>
<dbReference type="PANTHER" id="PTHR14950">
    <property type="entry name" value="DICER-RELATED"/>
    <property type="match status" value="1"/>
</dbReference>
<feature type="domain" description="DRBM" evidence="14">
    <location>
        <begin position="1635"/>
        <end position="1671"/>
    </location>
</feature>
<dbReference type="SMART" id="SM00487">
    <property type="entry name" value="DEXDc"/>
    <property type="match status" value="1"/>
</dbReference>
<dbReference type="SUPFAM" id="SSF52540">
    <property type="entry name" value="P-loop containing nucleoside triphosphate hydrolases"/>
    <property type="match status" value="1"/>
</dbReference>
<dbReference type="SUPFAM" id="SSF69065">
    <property type="entry name" value="RNase III domain-like"/>
    <property type="match status" value="2"/>
</dbReference>
<dbReference type="PROSITE" id="PS51192">
    <property type="entry name" value="HELICASE_ATP_BIND_1"/>
    <property type="match status" value="1"/>
</dbReference>
<dbReference type="Pfam" id="PF03368">
    <property type="entry name" value="Dicer_dimer"/>
    <property type="match status" value="1"/>
</dbReference>
<keyword evidence="7" id="KW-0347">Helicase</keyword>
<comment type="caution">
    <text evidence="19">The sequence shown here is derived from an EMBL/GenBank/DDBJ whole genome shotgun (WGS) entry which is preliminary data.</text>
</comment>
<feature type="domain" description="RNase III" evidence="15">
    <location>
        <begin position="966"/>
        <end position="1084"/>
    </location>
</feature>
<protein>
    <submittedName>
        <fullName evidence="19">Dicer-like protein 1</fullName>
    </submittedName>
</protein>
<evidence type="ECO:0000256" key="2">
    <source>
        <dbReference type="ARBA" id="ARBA00001946"/>
    </source>
</evidence>
<dbReference type="PROSITE" id="PS50142">
    <property type="entry name" value="RNASE_3_2"/>
    <property type="match status" value="2"/>
</dbReference>
<dbReference type="PROSITE" id="PS00517">
    <property type="entry name" value="RNASE_3_1"/>
    <property type="match status" value="1"/>
</dbReference>
<gene>
    <name evidence="19" type="primary">DCL1_2</name>
    <name evidence="19" type="ORF">HDU87_003608</name>
</gene>
<dbReference type="PROSITE" id="PS51327">
    <property type="entry name" value="DICER_DSRBF"/>
    <property type="match status" value="1"/>
</dbReference>
<evidence type="ECO:0000259" key="18">
    <source>
        <dbReference type="PROSITE" id="PS51327"/>
    </source>
</evidence>
<dbReference type="InterPro" id="IPR038248">
    <property type="entry name" value="Dicer_dimer_sf"/>
</dbReference>
<dbReference type="Pfam" id="PF00270">
    <property type="entry name" value="DEAD"/>
    <property type="match status" value="1"/>
</dbReference>
<feature type="domain" description="Dicer dsRNA-binding fold" evidence="18">
    <location>
        <begin position="541"/>
        <end position="633"/>
    </location>
</feature>
<dbReference type="SMART" id="SM00535">
    <property type="entry name" value="RIBOc"/>
    <property type="match status" value="2"/>
</dbReference>
<dbReference type="InterPro" id="IPR027417">
    <property type="entry name" value="P-loop_NTPase"/>
</dbReference>
<dbReference type="GO" id="GO:0031047">
    <property type="term" value="P:regulatory ncRNA-mediated gene silencing"/>
    <property type="evidence" value="ECO:0007669"/>
    <property type="project" value="UniProtKB-ARBA"/>
</dbReference>
<dbReference type="GO" id="GO:0046872">
    <property type="term" value="F:metal ion binding"/>
    <property type="evidence" value="ECO:0007669"/>
    <property type="project" value="UniProtKB-KW"/>
</dbReference>
<dbReference type="InterPro" id="IPR001650">
    <property type="entry name" value="Helicase_C-like"/>
</dbReference>
<dbReference type="GO" id="GO:0004525">
    <property type="term" value="F:ribonuclease III activity"/>
    <property type="evidence" value="ECO:0007669"/>
    <property type="project" value="InterPro"/>
</dbReference>
<evidence type="ECO:0000259" key="17">
    <source>
        <dbReference type="PROSITE" id="PS51194"/>
    </source>
</evidence>
<keyword evidence="3" id="KW-0479">Metal-binding</keyword>
<dbReference type="Gene3D" id="3.40.50.300">
    <property type="entry name" value="P-loop containing nucleotide triphosphate hydrolases"/>
    <property type="match status" value="2"/>
</dbReference>
<dbReference type="InterPro" id="IPR005034">
    <property type="entry name" value="Dicer_dimerisation"/>
</dbReference>
<evidence type="ECO:0000256" key="10">
    <source>
        <dbReference type="ARBA" id="ARBA00022884"/>
    </source>
</evidence>
<evidence type="ECO:0000313" key="20">
    <source>
        <dbReference type="Proteomes" id="UP001212152"/>
    </source>
</evidence>
<dbReference type="InterPro" id="IPR014720">
    <property type="entry name" value="dsRBD_dom"/>
</dbReference>
<evidence type="ECO:0000256" key="1">
    <source>
        <dbReference type="ARBA" id="ARBA00001936"/>
    </source>
</evidence>
<keyword evidence="20" id="KW-1185">Reference proteome</keyword>
<keyword evidence="10 12" id="KW-0694">RNA-binding</keyword>